<feature type="region of interest" description="Disordered" evidence="2">
    <location>
        <begin position="121"/>
        <end position="232"/>
    </location>
</feature>
<dbReference type="PANTHER" id="PTHR40633:SF1">
    <property type="entry name" value="GPI ANCHORED SERINE-THREONINE RICH PROTEIN (AFU_ORTHOLOGUE AFUA_1G03630)"/>
    <property type="match status" value="1"/>
</dbReference>
<evidence type="ECO:0000256" key="3">
    <source>
        <dbReference type="SAM" id="SignalP"/>
    </source>
</evidence>
<keyword evidence="6" id="KW-1185">Reference proteome</keyword>
<feature type="chain" id="PRO_5022785349" description="Yeast cell wall synthesis Kre9/Knh1-like N-terminal domain-containing protein" evidence="3">
    <location>
        <begin position="20"/>
        <end position="267"/>
    </location>
</feature>
<feature type="signal peptide" evidence="3">
    <location>
        <begin position="1"/>
        <end position="19"/>
    </location>
</feature>
<organism evidence="5 6">
    <name type="scientific">Heliocybe sulcata</name>
    <dbReference type="NCBI Taxonomy" id="5364"/>
    <lineage>
        <taxon>Eukaryota</taxon>
        <taxon>Fungi</taxon>
        <taxon>Dikarya</taxon>
        <taxon>Basidiomycota</taxon>
        <taxon>Agaricomycotina</taxon>
        <taxon>Agaricomycetes</taxon>
        <taxon>Gloeophyllales</taxon>
        <taxon>Gloeophyllaceae</taxon>
        <taxon>Heliocybe</taxon>
    </lineage>
</organism>
<protein>
    <recommendedName>
        <fullName evidence="4">Yeast cell wall synthesis Kre9/Knh1-like N-terminal domain-containing protein</fullName>
    </recommendedName>
</protein>
<evidence type="ECO:0000313" key="6">
    <source>
        <dbReference type="Proteomes" id="UP000305948"/>
    </source>
</evidence>
<evidence type="ECO:0000259" key="4">
    <source>
        <dbReference type="Pfam" id="PF10342"/>
    </source>
</evidence>
<dbReference type="InterPro" id="IPR018466">
    <property type="entry name" value="Kre9/Knh1-like_N"/>
</dbReference>
<dbReference type="Pfam" id="PF10342">
    <property type="entry name" value="Kre9_KNH"/>
    <property type="match status" value="1"/>
</dbReference>
<proteinExistence type="predicted"/>
<gene>
    <name evidence="5" type="ORF">OE88DRAFT_1664310</name>
</gene>
<dbReference type="AlphaFoldDB" id="A0A5C3MWD6"/>
<dbReference type="STRING" id="5364.A0A5C3MWD6"/>
<accession>A0A5C3MWD6</accession>
<dbReference type="PANTHER" id="PTHR40633">
    <property type="entry name" value="MATRIX PROTEIN, PUTATIVE (AFU_ORTHOLOGUE AFUA_8G05410)-RELATED"/>
    <property type="match status" value="1"/>
</dbReference>
<keyword evidence="1 3" id="KW-0732">Signal</keyword>
<dbReference type="EMBL" id="ML213519">
    <property type="protein sequence ID" value="TFK48476.1"/>
    <property type="molecule type" value="Genomic_DNA"/>
</dbReference>
<sequence>MLSVFAVTALLASSLVARADPTPSEPGPGSVFNEGSTCHIAWSPDTTGSWKQMSIELMTGDNWNMVHLTTVTTLDGTDTATTTYDFPCPSVTPNAPIYFYQFSDPSSSDKTWTTRFTIADASGNQVPAPNTTQPDGQSIGWGVGALTDPSSGTPAPSGSSTASGSTSSSGTVSSGPPSGSSAASSSSGATPAGTATGTGVGSSSTPSKVTTKSASTAAASVTPNGSSNTTTTAGAADSGAAMVGGAAGVKMAAASLAVTALVFVVGL</sequence>
<dbReference type="OrthoDB" id="2432613at2759"/>
<feature type="domain" description="Yeast cell wall synthesis Kre9/Knh1-like N-terminal" evidence="4">
    <location>
        <begin position="26"/>
        <end position="118"/>
    </location>
</feature>
<evidence type="ECO:0000256" key="2">
    <source>
        <dbReference type="SAM" id="MobiDB-lite"/>
    </source>
</evidence>
<feature type="compositionally biased region" description="Polar residues" evidence="2">
    <location>
        <begin position="121"/>
        <end position="136"/>
    </location>
</feature>
<dbReference type="InterPro" id="IPR052982">
    <property type="entry name" value="SRP1/TIP1-like"/>
</dbReference>
<name>A0A5C3MWD6_9AGAM</name>
<evidence type="ECO:0000256" key="1">
    <source>
        <dbReference type="ARBA" id="ARBA00022729"/>
    </source>
</evidence>
<evidence type="ECO:0000313" key="5">
    <source>
        <dbReference type="EMBL" id="TFK48476.1"/>
    </source>
</evidence>
<feature type="compositionally biased region" description="Low complexity" evidence="2">
    <location>
        <begin position="149"/>
        <end position="232"/>
    </location>
</feature>
<dbReference type="Proteomes" id="UP000305948">
    <property type="component" value="Unassembled WGS sequence"/>
</dbReference>
<reference evidence="5 6" key="1">
    <citation type="journal article" date="2019" name="Nat. Ecol. Evol.">
        <title>Megaphylogeny resolves global patterns of mushroom evolution.</title>
        <authorList>
            <person name="Varga T."/>
            <person name="Krizsan K."/>
            <person name="Foldi C."/>
            <person name="Dima B."/>
            <person name="Sanchez-Garcia M."/>
            <person name="Sanchez-Ramirez S."/>
            <person name="Szollosi G.J."/>
            <person name="Szarkandi J.G."/>
            <person name="Papp V."/>
            <person name="Albert L."/>
            <person name="Andreopoulos W."/>
            <person name="Angelini C."/>
            <person name="Antonin V."/>
            <person name="Barry K.W."/>
            <person name="Bougher N.L."/>
            <person name="Buchanan P."/>
            <person name="Buyck B."/>
            <person name="Bense V."/>
            <person name="Catcheside P."/>
            <person name="Chovatia M."/>
            <person name="Cooper J."/>
            <person name="Damon W."/>
            <person name="Desjardin D."/>
            <person name="Finy P."/>
            <person name="Geml J."/>
            <person name="Haridas S."/>
            <person name="Hughes K."/>
            <person name="Justo A."/>
            <person name="Karasinski D."/>
            <person name="Kautmanova I."/>
            <person name="Kiss B."/>
            <person name="Kocsube S."/>
            <person name="Kotiranta H."/>
            <person name="LaButti K.M."/>
            <person name="Lechner B.E."/>
            <person name="Liimatainen K."/>
            <person name="Lipzen A."/>
            <person name="Lukacs Z."/>
            <person name="Mihaltcheva S."/>
            <person name="Morgado L.N."/>
            <person name="Niskanen T."/>
            <person name="Noordeloos M.E."/>
            <person name="Ohm R.A."/>
            <person name="Ortiz-Santana B."/>
            <person name="Ovrebo C."/>
            <person name="Racz N."/>
            <person name="Riley R."/>
            <person name="Savchenko A."/>
            <person name="Shiryaev A."/>
            <person name="Soop K."/>
            <person name="Spirin V."/>
            <person name="Szebenyi C."/>
            <person name="Tomsovsky M."/>
            <person name="Tulloss R.E."/>
            <person name="Uehling J."/>
            <person name="Grigoriev I.V."/>
            <person name="Vagvolgyi C."/>
            <person name="Papp T."/>
            <person name="Martin F.M."/>
            <person name="Miettinen O."/>
            <person name="Hibbett D.S."/>
            <person name="Nagy L.G."/>
        </authorList>
    </citation>
    <scope>NUCLEOTIDE SEQUENCE [LARGE SCALE GENOMIC DNA]</scope>
    <source>
        <strain evidence="5 6">OMC1185</strain>
    </source>
</reference>